<dbReference type="CDD" id="cd11030">
    <property type="entry name" value="CYP105-like"/>
    <property type="match status" value="1"/>
</dbReference>
<keyword evidence="2" id="KW-0408">Iron</keyword>
<keyword evidence="2" id="KW-0560">Oxidoreductase</keyword>
<name>A0ABY9VEY9_9ACTN</name>
<dbReference type="InterPro" id="IPR002397">
    <property type="entry name" value="Cyt_P450_B"/>
</dbReference>
<dbReference type="SUPFAM" id="SSF48264">
    <property type="entry name" value="Cytochrome P450"/>
    <property type="match status" value="1"/>
</dbReference>
<evidence type="ECO:0000313" key="4">
    <source>
        <dbReference type="Proteomes" id="UP001305606"/>
    </source>
</evidence>
<organism evidence="3 4">
    <name type="scientific">Streptomyces luomodiensis</name>
    <dbReference type="NCBI Taxonomy" id="3026192"/>
    <lineage>
        <taxon>Bacteria</taxon>
        <taxon>Bacillati</taxon>
        <taxon>Actinomycetota</taxon>
        <taxon>Actinomycetes</taxon>
        <taxon>Kitasatosporales</taxon>
        <taxon>Streptomycetaceae</taxon>
        <taxon>Streptomyces</taxon>
    </lineage>
</organism>
<comment type="similarity">
    <text evidence="1 2">Belongs to the cytochrome P450 family.</text>
</comment>
<keyword evidence="4" id="KW-1185">Reference proteome</keyword>
<keyword evidence="2" id="KW-0479">Metal-binding</keyword>
<dbReference type="PRINTS" id="PR00385">
    <property type="entry name" value="P450"/>
</dbReference>
<evidence type="ECO:0000256" key="2">
    <source>
        <dbReference type="RuleBase" id="RU000461"/>
    </source>
</evidence>
<dbReference type="EMBL" id="CP117522">
    <property type="protein sequence ID" value="WNF00510.1"/>
    <property type="molecule type" value="Genomic_DNA"/>
</dbReference>
<reference evidence="3 4" key="1">
    <citation type="submission" date="2023-02" db="EMBL/GenBank/DDBJ databases">
        <title>Streptomyces sp. SCA4-21 with antifungal activity against Fusarium oxysporum f. sp. cubense, Streptomyces sp. SCA2-17 with antifungal activity against Fusarium oxysporum f. sp. cubense.</title>
        <authorList>
            <person name="Qi D."/>
        </authorList>
    </citation>
    <scope>NUCLEOTIDE SEQUENCE [LARGE SCALE GENOMIC DNA]</scope>
    <source>
        <strain evidence="3 4">SCA4-21</strain>
    </source>
</reference>
<dbReference type="InterPro" id="IPR001128">
    <property type="entry name" value="Cyt_P450"/>
</dbReference>
<proteinExistence type="inferred from homology"/>
<keyword evidence="2" id="KW-0503">Monooxygenase</keyword>
<dbReference type="InterPro" id="IPR017972">
    <property type="entry name" value="Cyt_P450_CS"/>
</dbReference>
<dbReference type="PANTHER" id="PTHR46696">
    <property type="entry name" value="P450, PUTATIVE (EUROFUNG)-RELATED"/>
    <property type="match status" value="1"/>
</dbReference>
<dbReference type="InterPro" id="IPR036396">
    <property type="entry name" value="Cyt_P450_sf"/>
</dbReference>
<dbReference type="Pfam" id="PF00067">
    <property type="entry name" value="p450"/>
    <property type="match status" value="1"/>
</dbReference>
<evidence type="ECO:0000256" key="1">
    <source>
        <dbReference type="ARBA" id="ARBA00010617"/>
    </source>
</evidence>
<evidence type="ECO:0000313" key="3">
    <source>
        <dbReference type="EMBL" id="WNF00510.1"/>
    </source>
</evidence>
<dbReference type="RefSeq" id="WP_311038888.1">
    <property type="nucleotide sequence ID" value="NZ_CP117522.1"/>
</dbReference>
<dbReference type="PROSITE" id="PS00086">
    <property type="entry name" value="CYTOCHROME_P450"/>
    <property type="match status" value="1"/>
</dbReference>
<accession>A0ABY9VEY9</accession>
<protein>
    <submittedName>
        <fullName evidence="3">Cytochrome P450</fullName>
    </submittedName>
</protein>
<dbReference type="PANTHER" id="PTHR46696:SF1">
    <property type="entry name" value="CYTOCHROME P450 YJIB-RELATED"/>
    <property type="match status" value="1"/>
</dbReference>
<gene>
    <name evidence="3" type="ORF">PS467_36880</name>
</gene>
<dbReference type="Gene3D" id="1.10.630.10">
    <property type="entry name" value="Cytochrome P450"/>
    <property type="match status" value="1"/>
</dbReference>
<dbReference type="PRINTS" id="PR00359">
    <property type="entry name" value="BP450"/>
</dbReference>
<keyword evidence="2" id="KW-0349">Heme</keyword>
<dbReference type="Proteomes" id="UP001305606">
    <property type="component" value="Chromosome"/>
</dbReference>
<sequence length="418" mass="46707">MSVTRRPSAPAALPRHRDCPFDPPGAYAALREEGRASRLAFPDGTVGWLLTRYEDVTRLLADDRFSSDRRRTSSPVHAFPVRRDDRRMLGSFIGMDPPQHTRYRRLLSKWFTARGMRGLRPRIEEIVDDHLAAMERAGPPADLVPSFAQPIPSLVICELLGVPYEDRADFQRWATVLLRLGQDEAEVYAARDALWEYMRELIDTKRYQPDEALLSRLVVGDHGTPGGPGTATAAGLTDEELTGVGLLLLVAGHETTANMLALGTYALLCHPEQSRRVRQRPELAERAVEELLRYLTIVQFGTVRAAREDLEIAGVRVRAGETVVGSIASANRDPARFPDPDTLDVTRDAADQVAFGHGIHQCLGQHLARMEMSAGYPALLRRFPTLRLAVPPDQVPLRHDMLVYGVHRLPVTWDRTAR</sequence>